<evidence type="ECO:0000256" key="1">
    <source>
        <dbReference type="SAM" id="Phobius"/>
    </source>
</evidence>
<sequence>MFTTERFFARIWAFWFLTLMISVLTLGVAPKIVFVPMAVSSFVTFCWCVKCAYRSERFADFASLRLCFSLTAVPLFAFVLSMAITYKQSKMGGVAALAISAVPLILTALAFALAYGHRSKASSFLLRGERVEVFEPEQANSWVVGGLGAGLSSLLYPTIKNYNSSMAVVLCVMVFISLYLVFYNRTNIASLRALKERERREARQYTFLEIEYVRALRDASWLARVLHSRAENKRY</sequence>
<keyword evidence="1" id="KW-0812">Transmembrane</keyword>
<comment type="caution">
    <text evidence="2">The sequence shown here is derived from an EMBL/GenBank/DDBJ whole genome shotgun (WGS) entry which is preliminary data.</text>
</comment>
<evidence type="ECO:0000313" key="3">
    <source>
        <dbReference type="Proteomes" id="UP000590738"/>
    </source>
</evidence>
<feature type="transmembrane region" description="Helical" evidence="1">
    <location>
        <begin position="7"/>
        <end position="26"/>
    </location>
</feature>
<keyword evidence="1" id="KW-1133">Transmembrane helix</keyword>
<dbReference type="RefSeq" id="WP_029887843.1">
    <property type="nucleotide sequence ID" value="NZ_BQIS01000011.1"/>
</dbReference>
<accession>A0A7W2LNJ9</accession>
<gene>
    <name evidence="2" type="ORF">H4B97_17195</name>
</gene>
<dbReference type="Proteomes" id="UP000590738">
    <property type="component" value="Unassembled WGS sequence"/>
</dbReference>
<feature type="transmembrane region" description="Helical" evidence="1">
    <location>
        <begin position="65"/>
        <end position="86"/>
    </location>
</feature>
<keyword evidence="1" id="KW-0472">Membrane</keyword>
<dbReference type="AlphaFoldDB" id="A0A7W2LNJ9"/>
<feature type="transmembrane region" description="Helical" evidence="1">
    <location>
        <begin position="139"/>
        <end position="159"/>
    </location>
</feature>
<feature type="transmembrane region" description="Helical" evidence="1">
    <location>
        <begin position="32"/>
        <end position="53"/>
    </location>
</feature>
<evidence type="ECO:0000313" key="2">
    <source>
        <dbReference type="EMBL" id="MBA6144183.1"/>
    </source>
</evidence>
<feature type="transmembrane region" description="Helical" evidence="1">
    <location>
        <begin position="92"/>
        <end position="118"/>
    </location>
</feature>
<name>A0A7W2LNJ9_9PSED</name>
<organism evidence="2 3">
    <name type="scientific">Pseudomonas juntendi</name>
    <dbReference type="NCBI Taxonomy" id="2666183"/>
    <lineage>
        <taxon>Bacteria</taxon>
        <taxon>Pseudomonadati</taxon>
        <taxon>Pseudomonadota</taxon>
        <taxon>Gammaproteobacteria</taxon>
        <taxon>Pseudomonadales</taxon>
        <taxon>Pseudomonadaceae</taxon>
        <taxon>Pseudomonas</taxon>
    </lineage>
</organism>
<dbReference type="EMBL" id="JACGCZ010000029">
    <property type="protein sequence ID" value="MBA6144183.1"/>
    <property type="molecule type" value="Genomic_DNA"/>
</dbReference>
<reference evidence="2 3" key="1">
    <citation type="submission" date="2020-07" db="EMBL/GenBank/DDBJ databases">
        <title>Diversity of carbapenemase encoding genes among Pseudomonas putida group clinical isolates in a tertiary Brazilian hospital.</title>
        <authorList>
            <person name="Alberto-Lei F."/>
            <person name="Nodari C.S."/>
            <person name="Streling A.P."/>
            <person name="Paulino J.T."/>
            <person name="Bessa-Neto F.O."/>
            <person name="Cayo R."/>
            <person name="Gales A.C."/>
        </authorList>
    </citation>
    <scope>NUCLEOTIDE SEQUENCE [LARGE SCALE GENOMIC DNA]</scope>
    <source>
        <strain evidence="2 3">12273</strain>
    </source>
</reference>
<protein>
    <submittedName>
        <fullName evidence="2">Uncharacterized protein</fullName>
    </submittedName>
</protein>
<feature type="transmembrane region" description="Helical" evidence="1">
    <location>
        <begin position="165"/>
        <end position="183"/>
    </location>
</feature>
<proteinExistence type="predicted"/>